<comment type="caution">
    <text evidence="2">The sequence shown here is derived from an EMBL/GenBank/DDBJ whole genome shotgun (WGS) entry which is preliminary data.</text>
</comment>
<keyword evidence="1" id="KW-0732">Signal</keyword>
<dbReference type="Proteomes" id="UP001595766">
    <property type="component" value="Unassembled WGS sequence"/>
</dbReference>
<keyword evidence="3" id="KW-1185">Reference proteome</keyword>
<evidence type="ECO:0000256" key="1">
    <source>
        <dbReference type="SAM" id="SignalP"/>
    </source>
</evidence>
<reference evidence="3" key="1">
    <citation type="journal article" date="2019" name="Int. J. Syst. Evol. Microbiol.">
        <title>The Global Catalogue of Microorganisms (GCM) 10K type strain sequencing project: providing services to taxonomists for standard genome sequencing and annotation.</title>
        <authorList>
            <consortium name="The Broad Institute Genomics Platform"/>
            <consortium name="The Broad Institute Genome Sequencing Center for Infectious Disease"/>
            <person name="Wu L."/>
            <person name="Ma J."/>
        </authorList>
    </citation>
    <scope>NUCLEOTIDE SEQUENCE [LARGE SCALE GENOMIC DNA]</scope>
    <source>
        <strain evidence="3">CECT 8551</strain>
    </source>
</reference>
<organism evidence="2 3">
    <name type="scientific">Belliella kenyensis</name>
    <dbReference type="NCBI Taxonomy" id="1472724"/>
    <lineage>
        <taxon>Bacteria</taxon>
        <taxon>Pseudomonadati</taxon>
        <taxon>Bacteroidota</taxon>
        <taxon>Cytophagia</taxon>
        <taxon>Cytophagales</taxon>
        <taxon>Cyclobacteriaceae</taxon>
        <taxon>Belliella</taxon>
    </lineage>
</organism>
<feature type="chain" id="PRO_5045848984" evidence="1">
    <location>
        <begin position="26"/>
        <end position="189"/>
    </location>
</feature>
<protein>
    <submittedName>
        <fullName evidence="2">Uncharacterized protein</fullName>
    </submittedName>
</protein>
<proteinExistence type="predicted"/>
<evidence type="ECO:0000313" key="3">
    <source>
        <dbReference type="Proteomes" id="UP001595766"/>
    </source>
</evidence>
<dbReference type="EMBL" id="JBHSAV010000053">
    <property type="protein sequence ID" value="MFC3977204.1"/>
    <property type="molecule type" value="Genomic_DNA"/>
</dbReference>
<accession>A0ABV8ELK7</accession>
<dbReference type="RefSeq" id="WP_241291823.1">
    <property type="nucleotide sequence ID" value="NZ_JAKZGR010000002.1"/>
</dbReference>
<name>A0ABV8ELK7_9BACT</name>
<gene>
    <name evidence="2" type="ORF">ACFOUP_12525</name>
</gene>
<dbReference type="PROSITE" id="PS51257">
    <property type="entry name" value="PROKAR_LIPOPROTEIN"/>
    <property type="match status" value="1"/>
</dbReference>
<evidence type="ECO:0000313" key="2">
    <source>
        <dbReference type="EMBL" id="MFC3977204.1"/>
    </source>
</evidence>
<sequence length="189" mass="20839">MKLSLINCSKLILVALTLVFSSCGSDDPTPTTDNGKSAYEFTVNSGELAGKKFMSKQIAIGSPGFITAGNGDLLSSSVTFFESYSTNTLFKIYWDGDRVLGFQPDEAKYDTGYIRLVAVEGDKTTNFESLNVTCQASDFKTVVYQDPIIKDQSYNLRDFKMTFSGTFRNKSSEETTDISGSLQFVNNFD</sequence>
<feature type="signal peptide" evidence="1">
    <location>
        <begin position="1"/>
        <end position="25"/>
    </location>
</feature>